<evidence type="ECO:0000313" key="1">
    <source>
        <dbReference type="EMBL" id="CEK99847.1"/>
    </source>
</evidence>
<dbReference type="AlphaFoldDB" id="A0A0B7C3U4"/>
<proteinExistence type="predicted"/>
<dbReference type="EMBL" id="HACG01052976">
    <property type="protein sequence ID" value="CEK99847.1"/>
    <property type="molecule type" value="Transcribed_RNA"/>
</dbReference>
<accession>A0A0B7C3U4</accession>
<feature type="non-terminal residue" evidence="1">
    <location>
        <position position="68"/>
    </location>
</feature>
<sequence>ESSYSRLLQPSVAGHTNRGFYAGSATWTLQFNPKYLGESVIEEEEDSTKKGCHPQGRERKTVICPIAG</sequence>
<gene>
    <name evidence="1" type="primary">ORF222269</name>
</gene>
<reference evidence="1" key="1">
    <citation type="submission" date="2014-12" db="EMBL/GenBank/DDBJ databases">
        <title>Insight into the proteome of Arion vulgaris.</title>
        <authorList>
            <person name="Aradska J."/>
            <person name="Bulat T."/>
            <person name="Smidak R."/>
            <person name="Sarate P."/>
            <person name="Gangsoo J."/>
            <person name="Sialana F."/>
            <person name="Bilban M."/>
            <person name="Lubec G."/>
        </authorList>
    </citation>
    <scope>NUCLEOTIDE SEQUENCE</scope>
    <source>
        <tissue evidence="1">Skin</tissue>
    </source>
</reference>
<feature type="non-terminal residue" evidence="1">
    <location>
        <position position="1"/>
    </location>
</feature>
<organism evidence="1">
    <name type="scientific">Arion vulgaris</name>
    <dbReference type="NCBI Taxonomy" id="1028688"/>
    <lineage>
        <taxon>Eukaryota</taxon>
        <taxon>Metazoa</taxon>
        <taxon>Spiralia</taxon>
        <taxon>Lophotrochozoa</taxon>
        <taxon>Mollusca</taxon>
        <taxon>Gastropoda</taxon>
        <taxon>Heterobranchia</taxon>
        <taxon>Euthyneura</taxon>
        <taxon>Panpulmonata</taxon>
        <taxon>Eupulmonata</taxon>
        <taxon>Stylommatophora</taxon>
        <taxon>Helicina</taxon>
        <taxon>Arionoidea</taxon>
        <taxon>Arionidae</taxon>
        <taxon>Arion</taxon>
    </lineage>
</organism>
<protein>
    <submittedName>
        <fullName evidence="1">Uncharacterized protein</fullName>
    </submittedName>
</protein>
<name>A0A0B7C3U4_9EUPU</name>